<dbReference type="InterPro" id="IPR004358">
    <property type="entry name" value="Sig_transdc_His_kin-like_C"/>
</dbReference>
<dbReference type="InterPro" id="IPR003660">
    <property type="entry name" value="HAMP_dom"/>
</dbReference>
<keyword evidence="8" id="KW-1133">Transmembrane helix</keyword>
<evidence type="ECO:0000259" key="12">
    <source>
        <dbReference type="PROSITE" id="PS50109"/>
    </source>
</evidence>
<dbReference type="InterPro" id="IPR036097">
    <property type="entry name" value="HisK_dim/P_sf"/>
</dbReference>
<dbReference type="CDD" id="cd06225">
    <property type="entry name" value="HAMP"/>
    <property type="match status" value="1"/>
</dbReference>
<keyword evidence="7 14" id="KW-0418">Kinase</keyword>
<gene>
    <name evidence="14" type="ORF">K3769_10495</name>
</gene>
<dbReference type="SMART" id="SM00387">
    <property type="entry name" value="HATPase_c"/>
    <property type="match status" value="1"/>
</dbReference>
<evidence type="ECO:0000256" key="2">
    <source>
        <dbReference type="ARBA" id="ARBA00004236"/>
    </source>
</evidence>
<evidence type="ECO:0000256" key="11">
    <source>
        <dbReference type="SAM" id="SignalP"/>
    </source>
</evidence>
<keyword evidence="8" id="KW-0472">Membrane</keyword>
<keyword evidence="9" id="KW-0902">Two-component regulatory system</keyword>
<feature type="compositionally biased region" description="Basic and acidic residues" evidence="10">
    <location>
        <begin position="80"/>
        <end position="94"/>
    </location>
</feature>
<evidence type="ECO:0000259" key="13">
    <source>
        <dbReference type="PROSITE" id="PS50885"/>
    </source>
</evidence>
<feature type="domain" description="HAMP" evidence="13">
    <location>
        <begin position="308"/>
        <end position="358"/>
    </location>
</feature>
<dbReference type="Gene3D" id="3.30.565.10">
    <property type="entry name" value="Histidine kinase-like ATPase, C-terminal domain"/>
    <property type="match status" value="1"/>
</dbReference>
<keyword evidence="6" id="KW-0812">Transmembrane</keyword>
<dbReference type="PANTHER" id="PTHR43711:SF1">
    <property type="entry name" value="HISTIDINE KINASE 1"/>
    <property type="match status" value="1"/>
</dbReference>
<dbReference type="SMART" id="SM00304">
    <property type="entry name" value="HAMP"/>
    <property type="match status" value="1"/>
</dbReference>
<keyword evidence="11" id="KW-0732">Signal</keyword>
<evidence type="ECO:0000256" key="10">
    <source>
        <dbReference type="SAM" id="MobiDB-lite"/>
    </source>
</evidence>
<keyword evidence="4" id="KW-0597">Phosphoprotein</keyword>
<comment type="subcellular location">
    <subcellularLocation>
        <location evidence="2">Cell membrane</location>
    </subcellularLocation>
</comment>
<accession>A0ABT3V3I4</accession>
<evidence type="ECO:0000256" key="4">
    <source>
        <dbReference type="ARBA" id="ARBA00022553"/>
    </source>
</evidence>
<evidence type="ECO:0000256" key="7">
    <source>
        <dbReference type="ARBA" id="ARBA00022777"/>
    </source>
</evidence>
<sequence length="579" mass="62798">MSLLVAACSVAATTWLAVTTTTRAINTEQGQSSQAHIHIYDTLIGYAATHTDWAGVQGLVDELASHTGTAITLTTPRRTRIADSEPPGEREHGRPSASVDPLRLDPVLSDDSVGPIDPRAVGPFLLQDRDRKQARQLLDHITGCLDDEGIATKVTTLPSGRSTIQLTEAKAEAEAEVRLDVVRNCRMDELKKPQRSEELPLSQVADLATKCLRQQARGPVEVFADFSWRYREDDTSANSDRAAQECVNEGRRQQLRAYVSPPVLLFLSDRSNPGAATLELSPANFVRIAGTAGLVLVVTCAMTVLLGVRLVRPLRALIAAAQRPAGEAVRVPVLTKDEIGDLAVAFNDLTDRREVLERERRALVNDVAHELRTPLTNIRSWLEAAQDGLTPADQELLALLLDEAVLLQHVIDDLRDLAAAEAGNLVLHREVLSIRQVLEQVVLAHRGAAGPAGVRLRIEAAEELEVDADPVRLRQVISNLVSNAIRHTPNGGQVVLRSRVEGGELVVEVADSGTGIDPADLPHVFDRFWRADKSRTRQTGGSGLGLAITRKLTEAHDGTVSVTSTPGLGCVFTVRLQRC</sequence>
<feature type="region of interest" description="Disordered" evidence="10">
    <location>
        <begin position="78"/>
        <end position="103"/>
    </location>
</feature>
<feature type="signal peptide" evidence="11">
    <location>
        <begin position="1"/>
        <end position="17"/>
    </location>
</feature>
<reference evidence="14" key="1">
    <citation type="journal article" date="2022" name="bioRxiv">
        <title>Discovery and biosynthetic assessment of Streptomyces ortus sp nov. isolated from a deep-sea sponge.</title>
        <authorList>
            <person name="Williams S.E."/>
        </authorList>
    </citation>
    <scope>NUCLEOTIDE SEQUENCE</scope>
    <source>
        <strain evidence="14">A15ISP2-DRY2</strain>
    </source>
</reference>
<protein>
    <recommendedName>
        <fullName evidence="3">histidine kinase</fullName>
        <ecNumber evidence="3">2.7.13.3</ecNumber>
    </recommendedName>
</protein>
<dbReference type="InterPro" id="IPR003594">
    <property type="entry name" value="HATPase_dom"/>
</dbReference>
<evidence type="ECO:0000256" key="9">
    <source>
        <dbReference type="ARBA" id="ARBA00023012"/>
    </source>
</evidence>
<dbReference type="SMART" id="SM00388">
    <property type="entry name" value="HisKA"/>
    <property type="match status" value="1"/>
</dbReference>
<dbReference type="Gene3D" id="1.10.287.130">
    <property type="match status" value="1"/>
</dbReference>
<feature type="chain" id="PRO_5047097720" description="histidine kinase" evidence="11">
    <location>
        <begin position="18"/>
        <end position="579"/>
    </location>
</feature>
<dbReference type="PRINTS" id="PR00344">
    <property type="entry name" value="BCTRLSENSOR"/>
</dbReference>
<evidence type="ECO:0000313" key="15">
    <source>
        <dbReference type="Proteomes" id="UP001165590"/>
    </source>
</evidence>
<dbReference type="InterPro" id="IPR050736">
    <property type="entry name" value="Sensor_HK_Regulatory"/>
</dbReference>
<dbReference type="Gene3D" id="6.10.340.10">
    <property type="match status" value="1"/>
</dbReference>
<comment type="catalytic activity">
    <reaction evidence="1">
        <text>ATP + protein L-histidine = ADP + protein N-phospho-L-histidine.</text>
        <dbReference type="EC" id="2.7.13.3"/>
    </reaction>
</comment>
<proteinExistence type="predicted"/>
<dbReference type="SUPFAM" id="SSF47384">
    <property type="entry name" value="Homodimeric domain of signal transducing histidine kinase"/>
    <property type="match status" value="1"/>
</dbReference>
<dbReference type="PROSITE" id="PS50885">
    <property type="entry name" value="HAMP"/>
    <property type="match status" value="1"/>
</dbReference>
<dbReference type="GO" id="GO:0016301">
    <property type="term" value="F:kinase activity"/>
    <property type="evidence" value="ECO:0007669"/>
    <property type="project" value="UniProtKB-KW"/>
</dbReference>
<dbReference type="Pfam" id="PF02518">
    <property type="entry name" value="HATPase_c"/>
    <property type="match status" value="1"/>
</dbReference>
<dbReference type="EC" id="2.7.13.3" evidence="3"/>
<dbReference type="Pfam" id="PF00672">
    <property type="entry name" value="HAMP"/>
    <property type="match status" value="1"/>
</dbReference>
<name>A0ABT3V3I4_9ACTN</name>
<dbReference type="InterPro" id="IPR003661">
    <property type="entry name" value="HisK_dim/P_dom"/>
</dbReference>
<feature type="domain" description="Histidine kinase" evidence="12">
    <location>
        <begin position="366"/>
        <end position="579"/>
    </location>
</feature>
<evidence type="ECO:0000256" key="5">
    <source>
        <dbReference type="ARBA" id="ARBA00022679"/>
    </source>
</evidence>
<dbReference type="Proteomes" id="UP001165590">
    <property type="component" value="Unassembled WGS sequence"/>
</dbReference>
<dbReference type="CDD" id="cd16922">
    <property type="entry name" value="HATPase_EvgS-ArcB-TorS-like"/>
    <property type="match status" value="1"/>
</dbReference>
<evidence type="ECO:0000256" key="6">
    <source>
        <dbReference type="ARBA" id="ARBA00022692"/>
    </source>
</evidence>
<dbReference type="PROSITE" id="PS50109">
    <property type="entry name" value="HIS_KIN"/>
    <property type="match status" value="1"/>
</dbReference>
<dbReference type="InterPro" id="IPR036890">
    <property type="entry name" value="HATPase_C_sf"/>
</dbReference>
<dbReference type="InterPro" id="IPR005467">
    <property type="entry name" value="His_kinase_dom"/>
</dbReference>
<dbReference type="CDD" id="cd00082">
    <property type="entry name" value="HisKA"/>
    <property type="match status" value="1"/>
</dbReference>
<keyword evidence="15" id="KW-1185">Reference proteome</keyword>
<dbReference type="Pfam" id="PF00512">
    <property type="entry name" value="HisKA"/>
    <property type="match status" value="1"/>
</dbReference>
<organism evidence="14 15">
    <name type="scientific">Streptomyces ortus</name>
    <dbReference type="NCBI Taxonomy" id="2867268"/>
    <lineage>
        <taxon>Bacteria</taxon>
        <taxon>Bacillati</taxon>
        <taxon>Actinomycetota</taxon>
        <taxon>Actinomycetes</taxon>
        <taxon>Kitasatosporales</taxon>
        <taxon>Streptomycetaceae</taxon>
        <taxon>Streptomyces</taxon>
    </lineage>
</organism>
<evidence type="ECO:0000256" key="3">
    <source>
        <dbReference type="ARBA" id="ARBA00012438"/>
    </source>
</evidence>
<evidence type="ECO:0000313" key="14">
    <source>
        <dbReference type="EMBL" id="MCX4233205.1"/>
    </source>
</evidence>
<dbReference type="PANTHER" id="PTHR43711">
    <property type="entry name" value="TWO-COMPONENT HISTIDINE KINASE"/>
    <property type="match status" value="1"/>
</dbReference>
<evidence type="ECO:0000256" key="8">
    <source>
        <dbReference type="ARBA" id="ARBA00022989"/>
    </source>
</evidence>
<evidence type="ECO:0000256" key="1">
    <source>
        <dbReference type="ARBA" id="ARBA00000085"/>
    </source>
</evidence>
<dbReference type="EMBL" id="JAIFZO010000002">
    <property type="protein sequence ID" value="MCX4233205.1"/>
    <property type="molecule type" value="Genomic_DNA"/>
</dbReference>
<comment type="caution">
    <text evidence="14">The sequence shown here is derived from an EMBL/GenBank/DDBJ whole genome shotgun (WGS) entry which is preliminary data.</text>
</comment>
<keyword evidence="5" id="KW-0808">Transferase</keyword>
<dbReference type="SUPFAM" id="SSF55874">
    <property type="entry name" value="ATPase domain of HSP90 chaperone/DNA topoisomerase II/histidine kinase"/>
    <property type="match status" value="1"/>
</dbReference>